<protein>
    <submittedName>
        <fullName evidence="1">Uncharacterized protein</fullName>
    </submittedName>
</protein>
<evidence type="ECO:0000313" key="1">
    <source>
        <dbReference type="EMBL" id="SEG65710.1"/>
    </source>
</evidence>
<evidence type="ECO:0000313" key="2">
    <source>
        <dbReference type="Proteomes" id="UP000236728"/>
    </source>
</evidence>
<sequence>MEIYVFLERSAMPTPAQWQTAITAAGFAVSLDTDFDPFTFTGFLPCQLNGHASGFEYYLHPKDQIAEEFTYLAPRVKPFDSVVTFVWGSSMEEMACVIMAASALAASTPSLLYAPEDDSAVEGASALGYAKEQLLAAAPYLKH</sequence>
<organism evidence="1 2">
    <name type="scientific">Bryocella elongata</name>
    <dbReference type="NCBI Taxonomy" id="863522"/>
    <lineage>
        <taxon>Bacteria</taxon>
        <taxon>Pseudomonadati</taxon>
        <taxon>Acidobacteriota</taxon>
        <taxon>Terriglobia</taxon>
        <taxon>Terriglobales</taxon>
        <taxon>Acidobacteriaceae</taxon>
        <taxon>Bryocella</taxon>
    </lineage>
</organism>
<dbReference type="EMBL" id="FNVA01000008">
    <property type="protein sequence ID" value="SEG65710.1"/>
    <property type="molecule type" value="Genomic_DNA"/>
</dbReference>
<name>A0A1H6BYD7_9BACT</name>
<accession>A0A1H6BYD7</accession>
<proteinExistence type="predicted"/>
<reference evidence="1 2" key="1">
    <citation type="submission" date="2016-10" db="EMBL/GenBank/DDBJ databases">
        <authorList>
            <person name="de Groot N.N."/>
        </authorList>
    </citation>
    <scope>NUCLEOTIDE SEQUENCE [LARGE SCALE GENOMIC DNA]</scope>
    <source>
        <strain evidence="1 2">DSM 22489</strain>
    </source>
</reference>
<gene>
    <name evidence="1" type="ORF">SAMN05421819_4060</name>
</gene>
<dbReference type="AlphaFoldDB" id="A0A1H6BYD7"/>
<keyword evidence="2" id="KW-1185">Reference proteome</keyword>
<dbReference type="Proteomes" id="UP000236728">
    <property type="component" value="Unassembled WGS sequence"/>
</dbReference>